<gene>
    <name evidence="9" type="ORF">FCM35_KLT03812</name>
</gene>
<feature type="compositionally biased region" description="Low complexity" evidence="8">
    <location>
        <begin position="13"/>
        <end position="28"/>
    </location>
</feature>
<dbReference type="EMBL" id="SWLB01000013">
    <property type="protein sequence ID" value="KAF3330458.1"/>
    <property type="molecule type" value="Genomic_DNA"/>
</dbReference>
<dbReference type="InterPro" id="IPR004895">
    <property type="entry name" value="Prenylated_rab_accept_PRA1"/>
</dbReference>
<keyword evidence="6 7" id="KW-0472">Membrane</keyword>
<proteinExistence type="inferred from homology"/>
<keyword evidence="7" id="KW-0813">Transport</keyword>
<keyword evidence="4 7" id="KW-0812">Transmembrane</keyword>
<comment type="similarity">
    <text evidence="3 7">Belongs to the PRA1 family.</text>
</comment>
<evidence type="ECO:0000256" key="4">
    <source>
        <dbReference type="ARBA" id="ARBA00022692"/>
    </source>
</evidence>
<sequence>MATAAASPPPILPISTPATTSPSRSPSPFAPLISRLSSSLRRSLSLARPWPELVDPTAFSPRPDSFPSAIHRLRRNLSYFRLNYSLLLLFTLSVSLLSHPFVLILLLSLLSAWSFFYFYRAADSPPLTLFGRQFSSREILFILSGFSFYVLFFTPIASLIIQSLLVGLAIVCVHGALRVPEDLFLDEQEAAARSAAGGGGAAGGLLSFLNAAAASATSNPASHV</sequence>
<comment type="subcellular location">
    <subcellularLocation>
        <location evidence="2 7">Membrane</location>
        <topology evidence="2 7">Multi-pass membrane protein</topology>
    </subcellularLocation>
</comment>
<dbReference type="GO" id="GO:0005794">
    <property type="term" value="C:Golgi apparatus"/>
    <property type="evidence" value="ECO:0007669"/>
    <property type="project" value="TreeGrafter"/>
</dbReference>
<feature type="transmembrane region" description="Helical" evidence="7">
    <location>
        <begin position="139"/>
        <end position="161"/>
    </location>
</feature>
<keyword evidence="5 7" id="KW-1133">Transmembrane helix</keyword>
<organism evidence="9 10">
    <name type="scientific">Carex littledalei</name>
    <dbReference type="NCBI Taxonomy" id="544730"/>
    <lineage>
        <taxon>Eukaryota</taxon>
        <taxon>Viridiplantae</taxon>
        <taxon>Streptophyta</taxon>
        <taxon>Embryophyta</taxon>
        <taxon>Tracheophyta</taxon>
        <taxon>Spermatophyta</taxon>
        <taxon>Magnoliopsida</taxon>
        <taxon>Liliopsida</taxon>
        <taxon>Poales</taxon>
        <taxon>Cyperaceae</taxon>
        <taxon>Cyperoideae</taxon>
        <taxon>Cariceae</taxon>
        <taxon>Carex</taxon>
        <taxon>Carex subgen. Euthyceras</taxon>
    </lineage>
</organism>
<name>A0A833R6J2_9POAL</name>
<dbReference type="Pfam" id="PF03208">
    <property type="entry name" value="PRA1"/>
    <property type="match status" value="1"/>
</dbReference>
<protein>
    <recommendedName>
        <fullName evidence="7">PRA1 family protein</fullName>
    </recommendedName>
</protein>
<evidence type="ECO:0000256" key="1">
    <source>
        <dbReference type="ARBA" id="ARBA00002501"/>
    </source>
</evidence>
<dbReference type="PANTHER" id="PTHR19317">
    <property type="entry name" value="PRENYLATED RAB ACCEPTOR 1-RELATED"/>
    <property type="match status" value="1"/>
</dbReference>
<comment type="caution">
    <text evidence="9">The sequence shown here is derived from an EMBL/GenBank/DDBJ whole genome shotgun (WGS) entry which is preliminary data.</text>
</comment>
<dbReference type="GO" id="GO:0016020">
    <property type="term" value="C:membrane"/>
    <property type="evidence" value="ECO:0007669"/>
    <property type="project" value="UniProtKB-SubCell"/>
</dbReference>
<dbReference type="AlphaFoldDB" id="A0A833R6J2"/>
<evidence type="ECO:0000313" key="9">
    <source>
        <dbReference type="EMBL" id="KAF3330458.1"/>
    </source>
</evidence>
<dbReference type="Proteomes" id="UP000623129">
    <property type="component" value="Unassembled WGS sequence"/>
</dbReference>
<evidence type="ECO:0000256" key="2">
    <source>
        <dbReference type="ARBA" id="ARBA00004141"/>
    </source>
</evidence>
<comment type="function">
    <text evidence="1 7">May be involved in both secretory and endocytic intracellular trafficking in the endosomal/prevacuolar compartments.</text>
</comment>
<evidence type="ECO:0000256" key="3">
    <source>
        <dbReference type="ARBA" id="ARBA00006483"/>
    </source>
</evidence>
<accession>A0A833R6J2</accession>
<evidence type="ECO:0000313" key="10">
    <source>
        <dbReference type="Proteomes" id="UP000623129"/>
    </source>
</evidence>
<feature type="region of interest" description="Disordered" evidence="8">
    <location>
        <begin position="1"/>
        <end position="28"/>
    </location>
</feature>
<evidence type="ECO:0000256" key="7">
    <source>
        <dbReference type="RuleBase" id="RU363107"/>
    </source>
</evidence>
<evidence type="ECO:0000256" key="8">
    <source>
        <dbReference type="SAM" id="MobiDB-lite"/>
    </source>
</evidence>
<dbReference type="OrthoDB" id="694967at2759"/>
<evidence type="ECO:0000256" key="6">
    <source>
        <dbReference type="ARBA" id="ARBA00023136"/>
    </source>
</evidence>
<dbReference type="GO" id="GO:0005783">
    <property type="term" value="C:endoplasmic reticulum"/>
    <property type="evidence" value="ECO:0007669"/>
    <property type="project" value="TreeGrafter"/>
</dbReference>
<dbReference type="GO" id="GO:0016192">
    <property type="term" value="P:vesicle-mediated transport"/>
    <property type="evidence" value="ECO:0007669"/>
    <property type="project" value="TreeGrafter"/>
</dbReference>
<reference evidence="9" key="1">
    <citation type="submission" date="2020-01" db="EMBL/GenBank/DDBJ databases">
        <title>Genome sequence of Kobresia littledalei, the first chromosome-level genome in the family Cyperaceae.</title>
        <authorList>
            <person name="Qu G."/>
        </authorList>
    </citation>
    <scope>NUCLEOTIDE SEQUENCE</scope>
    <source>
        <strain evidence="9">C.B.Clarke</strain>
        <tissue evidence="9">Leaf</tissue>
    </source>
</reference>
<dbReference type="PANTHER" id="PTHR19317:SF0">
    <property type="entry name" value="PRENYLATED RAB ACCEPTOR PROTEIN 1"/>
    <property type="match status" value="1"/>
</dbReference>
<feature type="transmembrane region" description="Helical" evidence="7">
    <location>
        <begin position="101"/>
        <end position="119"/>
    </location>
</feature>
<keyword evidence="10" id="KW-1185">Reference proteome</keyword>
<evidence type="ECO:0000256" key="5">
    <source>
        <dbReference type="ARBA" id="ARBA00022989"/>
    </source>
</evidence>